<proteinExistence type="predicted"/>
<dbReference type="AlphaFoldDB" id="A0A822N4B2"/>
<protein>
    <submittedName>
        <fullName evidence="1">Uncharacterized protein</fullName>
    </submittedName>
</protein>
<evidence type="ECO:0000313" key="1">
    <source>
        <dbReference type="EMBL" id="CDT56489.1"/>
    </source>
</evidence>
<gene>
    <name evidence="1" type="ORF">VCR5J5_70024</name>
</gene>
<comment type="caution">
    <text evidence="1">The sequence shown here is derived from an EMBL/GenBank/DDBJ whole genome shotgun (WGS) entry which is preliminary data.</text>
</comment>
<dbReference type="Proteomes" id="UP000049495">
    <property type="component" value="Unassembled WGS sequence"/>
</dbReference>
<reference evidence="2" key="1">
    <citation type="submission" date="2014-06" db="EMBL/GenBank/DDBJ databases">
        <authorList>
            <person name="Le Roux Frederique"/>
        </authorList>
    </citation>
    <scope>NUCLEOTIDE SEQUENCE [LARGE SCALE GENOMIC DNA]</scope>
    <source>
        <strain evidence="2">J5-5</strain>
    </source>
</reference>
<sequence>MHTKLGRMLSYTVLSLSNSVSYPGYHLYFCLPNIFMGL</sequence>
<organism evidence="1 2">
    <name type="scientific">Vibrio crassostreae</name>
    <dbReference type="NCBI Taxonomy" id="246167"/>
    <lineage>
        <taxon>Bacteria</taxon>
        <taxon>Pseudomonadati</taxon>
        <taxon>Pseudomonadota</taxon>
        <taxon>Gammaproteobacteria</taxon>
        <taxon>Vibrionales</taxon>
        <taxon>Vibrionaceae</taxon>
        <taxon>Vibrio</taxon>
    </lineage>
</organism>
<accession>A0A822N4B2</accession>
<dbReference type="EMBL" id="CCJV01000133">
    <property type="protein sequence ID" value="CDT56489.1"/>
    <property type="molecule type" value="Genomic_DNA"/>
</dbReference>
<evidence type="ECO:0000313" key="2">
    <source>
        <dbReference type="Proteomes" id="UP000049495"/>
    </source>
</evidence>
<name>A0A822N4B2_9VIBR</name>